<dbReference type="EMBL" id="BAABGA010000112">
    <property type="protein sequence ID" value="GAA4470533.1"/>
    <property type="molecule type" value="Genomic_DNA"/>
</dbReference>
<evidence type="ECO:0000313" key="4">
    <source>
        <dbReference type="EMBL" id="GAA4470533.1"/>
    </source>
</evidence>
<dbReference type="InterPro" id="IPR013320">
    <property type="entry name" value="ConA-like_dom_sf"/>
</dbReference>
<dbReference type="SUPFAM" id="SSF49899">
    <property type="entry name" value="Concanavalin A-like lectins/glucanases"/>
    <property type="match status" value="1"/>
</dbReference>
<evidence type="ECO:0000313" key="5">
    <source>
        <dbReference type="Proteomes" id="UP001500840"/>
    </source>
</evidence>
<dbReference type="RefSeq" id="WP_345327760.1">
    <property type="nucleotide sequence ID" value="NZ_BAABGA010000112.1"/>
</dbReference>
<dbReference type="InterPro" id="IPR012373">
    <property type="entry name" value="Ferrdict_sens_TM"/>
</dbReference>
<dbReference type="SMART" id="SM00560">
    <property type="entry name" value="LamGL"/>
    <property type="match status" value="1"/>
</dbReference>
<dbReference type="Gene3D" id="2.60.120.200">
    <property type="match status" value="1"/>
</dbReference>
<feature type="domain" description="LamG-like jellyroll fold" evidence="3">
    <location>
        <begin position="416"/>
        <end position="570"/>
    </location>
</feature>
<keyword evidence="5" id="KW-1185">Reference proteome</keyword>
<evidence type="ECO:0000256" key="2">
    <source>
        <dbReference type="ARBA" id="ARBA00023157"/>
    </source>
</evidence>
<name>A0ABP8NRH1_9BACT</name>
<keyword evidence="2" id="KW-1015">Disulfide bond</keyword>
<gene>
    <name evidence="4" type="ORF">GCM10023156_63920</name>
</gene>
<dbReference type="PANTHER" id="PTHR30273:SF2">
    <property type="entry name" value="PROTEIN FECR"/>
    <property type="match status" value="1"/>
</dbReference>
<comment type="caution">
    <text evidence="4">The sequence shown here is derived from an EMBL/GenBank/DDBJ whole genome shotgun (WGS) entry which is preliminary data.</text>
</comment>
<proteinExistence type="predicted"/>
<dbReference type="Proteomes" id="UP001500840">
    <property type="component" value="Unassembled WGS sequence"/>
</dbReference>
<accession>A0ABP8NRH1</accession>
<keyword evidence="1" id="KW-0732">Signal</keyword>
<dbReference type="InterPro" id="IPR006558">
    <property type="entry name" value="LamG-like"/>
</dbReference>
<reference evidence="5" key="1">
    <citation type="journal article" date="2019" name="Int. J. Syst. Evol. Microbiol.">
        <title>The Global Catalogue of Microorganisms (GCM) 10K type strain sequencing project: providing services to taxonomists for standard genome sequencing and annotation.</title>
        <authorList>
            <consortium name="The Broad Institute Genomics Platform"/>
            <consortium name="The Broad Institute Genome Sequencing Center for Infectious Disease"/>
            <person name="Wu L."/>
            <person name="Ma J."/>
        </authorList>
    </citation>
    <scope>NUCLEOTIDE SEQUENCE [LARGE SCALE GENOMIC DNA]</scope>
    <source>
        <strain evidence="5">JCM 17759</strain>
    </source>
</reference>
<sequence length="582" mass="65639">MSREVVTSSEFDDLVDRYCAGLLDRESFHQLEATLRTSAERRQQFRDTMSTHAALNEIADMFDIHQASPNLHSTSLTAVMQHDTLDHPDTTSAAQVDPVTHRTNSRWIALAIACVASLCVAIFSLRYQQENQTPPPVPLADHDIIPHARPVSNPLLPPTRQVNNRSIALVKSAVDVNWGTSATPLRIGEVVPSHILNLDAGILEIVFLSGAMVVVEGPAKLDLVSEEKAILHHGKVRCYVPPAAVGFAIETLNTKYLDLGTEFGVEIRADGNEELHVFDGEVRVHSLQGEDTPQTVLSGEGLQQGNDKQWKKIESDSNQFTNSVDLSRRKTKQEQKSYQAWLDYRKKIQDDKDLIVFYDFDSQSQNPQVLEDKGNNALDGSIVGCEVSPGRWDAKPSLEFKKPSDRVRLNIPGEFEDVTMTTWLRLDGFDRHFNSIFLTDLYEDDHLHWQIKSSGEIDAGIKTADSNRRIYVSKPVLGYEDLGRWIHLAVVVDKKSQTLSHYLDGERIARLDLRVGSEQTDPRPPVDKIQFGKADLGNWSPVRQYDNEPVRNLNGRIDEFAMFSRTLSDFEIRELYNQSRPH</sequence>
<protein>
    <submittedName>
        <fullName evidence="4">FecR domain-containing protein</fullName>
    </submittedName>
</protein>
<dbReference type="PANTHER" id="PTHR30273">
    <property type="entry name" value="PERIPLASMIC SIGNAL SENSOR AND SIGMA FACTOR ACTIVATOR FECR-RELATED"/>
    <property type="match status" value="1"/>
</dbReference>
<evidence type="ECO:0000256" key="1">
    <source>
        <dbReference type="ARBA" id="ARBA00022729"/>
    </source>
</evidence>
<evidence type="ECO:0000259" key="3">
    <source>
        <dbReference type="SMART" id="SM00560"/>
    </source>
</evidence>
<organism evidence="4 5">
    <name type="scientific">Novipirellula rosea</name>
    <dbReference type="NCBI Taxonomy" id="1031540"/>
    <lineage>
        <taxon>Bacteria</taxon>
        <taxon>Pseudomonadati</taxon>
        <taxon>Planctomycetota</taxon>
        <taxon>Planctomycetia</taxon>
        <taxon>Pirellulales</taxon>
        <taxon>Pirellulaceae</taxon>
        <taxon>Novipirellula</taxon>
    </lineage>
</organism>
<dbReference type="Pfam" id="PF13385">
    <property type="entry name" value="Laminin_G_3"/>
    <property type="match status" value="1"/>
</dbReference>